<dbReference type="UniPathway" id="UPA00219"/>
<dbReference type="GO" id="GO:0008360">
    <property type="term" value="P:regulation of cell shape"/>
    <property type="evidence" value="ECO:0007669"/>
    <property type="project" value="UniProtKB-KW"/>
</dbReference>
<dbReference type="SUPFAM" id="SSF53244">
    <property type="entry name" value="MurD-like peptide ligases, peptide-binding domain"/>
    <property type="match status" value="1"/>
</dbReference>
<dbReference type="Gene3D" id="3.40.1390.10">
    <property type="entry name" value="MurE/MurF, N-terminal domain"/>
    <property type="match status" value="1"/>
</dbReference>
<dbReference type="InterPro" id="IPR013221">
    <property type="entry name" value="Mur_ligase_cen"/>
</dbReference>
<keyword evidence="4 10" id="KW-0547">Nucleotide-binding</keyword>
<sequence>MCGGRARVMWTLSGIAEAVRGEVLGTSFQGPLARIVTDTRILAPHDVFVALKGERFDGHDFVEEAVRRGASAVIIHGRPWAERVKDRAAVIVVNDTLQALGDLARSVRERFSLPVIGITGSNGKTSTKEMTASILSRKLKILKNPGNFNNLIGVPLTLLELTADHEAAVIEMGINVVGEMERLVSMAQPTVGIITNIHPAHLEGLGSIDTILSEKGKLWESLPENGTAVVNADDDRLASAARRLQIHCIRYSAAGRSADFGLDGPVAVFPGESRFRLVSPSGIVPVRLQAMGTHHVANALAAAAAAHVLGFSLEEIRVGLEAYRPVKQRMTILELDDGVILVDDTYNANPGSMAEAFRAVKAAAQGKPLALILGEMRELGEASSRWHRWVGEQAAAADPAFLVGLGAHAAHIVEGARSAGLSAHRCFLVADHEEAARVVLQRLEPAHWVLVKGSRGMTMERVVEKIVAEKGIKKASAW</sequence>
<dbReference type="PANTHER" id="PTHR43024:SF1">
    <property type="entry name" value="UDP-N-ACETYLMURAMOYL-TRIPEPTIDE--D-ALANYL-D-ALANINE LIGASE"/>
    <property type="match status" value="1"/>
</dbReference>
<dbReference type="InterPro" id="IPR005863">
    <property type="entry name" value="UDP-N-AcMur_synth"/>
</dbReference>
<organism evidence="15">
    <name type="scientific">Desulfacinum infernum</name>
    <dbReference type="NCBI Taxonomy" id="35837"/>
    <lineage>
        <taxon>Bacteria</taxon>
        <taxon>Pseudomonadati</taxon>
        <taxon>Thermodesulfobacteriota</taxon>
        <taxon>Syntrophobacteria</taxon>
        <taxon>Syntrophobacterales</taxon>
        <taxon>Syntrophobacteraceae</taxon>
        <taxon>Desulfacinum</taxon>
    </lineage>
</organism>
<evidence type="ECO:0000313" key="15">
    <source>
        <dbReference type="EMBL" id="HFK95853.1"/>
    </source>
</evidence>
<keyword evidence="2 10" id="KW-0436">Ligase</keyword>
<dbReference type="NCBIfam" id="TIGR01143">
    <property type="entry name" value="murF"/>
    <property type="match status" value="1"/>
</dbReference>
<keyword evidence="6 10" id="KW-0133">Cell shape</keyword>
<dbReference type="SUPFAM" id="SSF63418">
    <property type="entry name" value="MurE/MurF N-terminal domain"/>
    <property type="match status" value="1"/>
</dbReference>
<evidence type="ECO:0000259" key="12">
    <source>
        <dbReference type="Pfam" id="PF01225"/>
    </source>
</evidence>
<feature type="domain" description="Mur ligase C-terminal" evidence="13">
    <location>
        <begin position="329"/>
        <end position="455"/>
    </location>
</feature>
<proteinExistence type="inferred from homology"/>
<evidence type="ECO:0000256" key="6">
    <source>
        <dbReference type="ARBA" id="ARBA00022960"/>
    </source>
</evidence>
<dbReference type="AlphaFoldDB" id="A0A831ZZM2"/>
<dbReference type="GO" id="GO:0005737">
    <property type="term" value="C:cytoplasm"/>
    <property type="evidence" value="ECO:0007669"/>
    <property type="project" value="UniProtKB-SubCell"/>
</dbReference>
<dbReference type="EMBL" id="DSTK01000005">
    <property type="protein sequence ID" value="HFK95853.1"/>
    <property type="molecule type" value="Genomic_DNA"/>
</dbReference>
<comment type="catalytic activity">
    <reaction evidence="10 11">
        <text>D-alanyl-D-alanine + UDP-N-acetyl-alpha-D-muramoyl-L-alanyl-gamma-D-glutamyl-meso-2,6-diaminopimelate + ATP = UDP-N-acetyl-alpha-D-muramoyl-L-alanyl-gamma-D-glutamyl-meso-2,6-diaminopimeloyl-D-alanyl-D-alanine + ADP + phosphate + H(+)</text>
        <dbReference type="Rhea" id="RHEA:28374"/>
        <dbReference type="ChEBI" id="CHEBI:15378"/>
        <dbReference type="ChEBI" id="CHEBI:30616"/>
        <dbReference type="ChEBI" id="CHEBI:43474"/>
        <dbReference type="ChEBI" id="CHEBI:57822"/>
        <dbReference type="ChEBI" id="CHEBI:61386"/>
        <dbReference type="ChEBI" id="CHEBI:83905"/>
        <dbReference type="ChEBI" id="CHEBI:456216"/>
        <dbReference type="EC" id="6.3.2.10"/>
    </reaction>
</comment>
<keyword evidence="8 10" id="KW-0131">Cell cycle</keyword>
<dbReference type="InterPro" id="IPR035911">
    <property type="entry name" value="MurE/MurF_N"/>
</dbReference>
<evidence type="ECO:0000256" key="9">
    <source>
        <dbReference type="ARBA" id="ARBA00023316"/>
    </source>
</evidence>
<reference evidence="15" key="1">
    <citation type="journal article" date="2020" name="mSystems">
        <title>Genome- and Community-Level Interaction Insights into Carbon Utilization and Element Cycling Functions of Hydrothermarchaeota in Hydrothermal Sediment.</title>
        <authorList>
            <person name="Zhou Z."/>
            <person name="Liu Y."/>
            <person name="Xu W."/>
            <person name="Pan J."/>
            <person name="Luo Z.H."/>
            <person name="Li M."/>
        </authorList>
    </citation>
    <scope>NUCLEOTIDE SEQUENCE [LARGE SCALE GENOMIC DNA]</scope>
    <source>
        <strain evidence="15">SpSt-456</strain>
    </source>
</reference>
<dbReference type="Pfam" id="PF08245">
    <property type="entry name" value="Mur_ligase_M"/>
    <property type="match status" value="1"/>
</dbReference>
<feature type="binding site" evidence="10">
    <location>
        <begin position="120"/>
        <end position="126"/>
    </location>
    <ligand>
        <name>ATP</name>
        <dbReference type="ChEBI" id="CHEBI:30616"/>
    </ligand>
</feature>
<feature type="domain" description="Mur ligase N-terminal catalytic" evidence="12">
    <location>
        <begin position="35"/>
        <end position="106"/>
    </location>
</feature>
<dbReference type="Gene3D" id="3.40.1190.10">
    <property type="entry name" value="Mur-like, catalytic domain"/>
    <property type="match status" value="1"/>
</dbReference>
<evidence type="ECO:0000256" key="8">
    <source>
        <dbReference type="ARBA" id="ARBA00023306"/>
    </source>
</evidence>
<dbReference type="GO" id="GO:0005524">
    <property type="term" value="F:ATP binding"/>
    <property type="evidence" value="ECO:0007669"/>
    <property type="project" value="UniProtKB-UniRule"/>
</dbReference>
<evidence type="ECO:0000256" key="1">
    <source>
        <dbReference type="ARBA" id="ARBA00022490"/>
    </source>
</evidence>
<keyword evidence="1 10" id="KW-0963">Cytoplasm</keyword>
<dbReference type="HAMAP" id="MF_02019">
    <property type="entry name" value="MurF"/>
    <property type="match status" value="1"/>
</dbReference>
<dbReference type="InterPro" id="IPR036615">
    <property type="entry name" value="Mur_ligase_C_dom_sf"/>
</dbReference>
<dbReference type="Pfam" id="PF01225">
    <property type="entry name" value="Mur_ligase"/>
    <property type="match status" value="1"/>
</dbReference>
<keyword evidence="9 10" id="KW-0961">Cell wall biogenesis/degradation</keyword>
<dbReference type="InterPro" id="IPR000713">
    <property type="entry name" value="Mur_ligase_N"/>
</dbReference>
<keyword evidence="7 10" id="KW-0573">Peptidoglycan synthesis</keyword>
<keyword evidence="5 10" id="KW-0067">ATP-binding</keyword>
<gene>
    <name evidence="10" type="primary">murF</name>
    <name evidence="15" type="ORF">ENS06_00845</name>
</gene>
<evidence type="ECO:0000256" key="11">
    <source>
        <dbReference type="RuleBase" id="RU004136"/>
    </source>
</evidence>
<accession>A0A831ZZM2</accession>
<evidence type="ECO:0000256" key="4">
    <source>
        <dbReference type="ARBA" id="ARBA00022741"/>
    </source>
</evidence>
<dbReference type="GO" id="GO:0009252">
    <property type="term" value="P:peptidoglycan biosynthetic process"/>
    <property type="evidence" value="ECO:0007669"/>
    <property type="project" value="UniProtKB-UniRule"/>
</dbReference>
<comment type="similarity">
    <text evidence="10">Belongs to the MurCDEF family. MurF subfamily.</text>
</comment>
<comment type="function">
    <text evidence="10 11">Involved in cell wall formation. Catalyzes the final step in the synthesis of UDP-N-acetylmuramoyl-pentapeptide, the precursor of murein.</text>
</comment>
<dbReference type="Gene3D" id="3.90.190.20">
    <property type="entry name" value="Mur ligase, C-terminal domain"/>
    <property type="match status" value="1"/>
</dbReference>
<evidence type="ECO:0000259" key="13">
    <source>
        <dbReference type="Pfam" id="PF02875"/>
    </source>
</evidence>
<protein>
    <recommendedName>
        <fullName evidence="10 11">UDP-N-acetylmuramoyl-tripeptide--D-alanyl-D-alanine ligase</fullName>
        <ecNumber evidence="10 11">6.3.2.10</ecNumber>
    </recommendedName>
    <alternativeName>
        <fullName evidence="10">D-alanyl-D-alanine-adding enzyme</fullName>
    </alternativeName>
</protein>
<comment type="caution">
    <text evidence="15">The sequence shown here is derived from an EMBL/GenBank/DDBJ whole genome shotgun (WGS) entry which is preliminary data.</text>
</comment>
<dbReference type="SUPFAM" id="SSF53623">
    <property type="entry name" value="MurD-like peptide ligases, catalytic domain"/>
    <property type="match status" value="1"/>
</dbReference>
<evidence type="ECO:0000256" key="10">
    <source>
        <dbReference type="HAMAP-Rule" id="MF_02019"/>
    </source>
</evidence>
<comment type="pathway">
    <text evidence="10 11">Cell wall biogenesis; peptidoglycan biosynthesis.</text>
</comment>
<evidence type="ECO:0000256" key="2">
    <source>
        <dbReference type="ARBA" id="ARBA00022598"/>
    </source>
</evidence>
<evidence type="ECO:0000259" key="14">
    <source>
        <dbReference type="Pfam" id="PF08245"/>
    </source>
</evidence>
<comment type="subcellular location">
    <subcellularLocation>
        <location evidence="10 11">Cytoplasm</location>
    </subcellularLocation>
</comment>
<evidence type="ECO:0000256" key="7">
    <source>
        <dbReference type="ARBA" id="ARBA00022984"/>
    </source>
</evidence>
<keyword evidence="3 10" id="KW-0132">Cell division</keyword>
<evidence type="ECO:0000256" key="3">
    <source>
        <dbReference type="ARBA" id="ARBA00022618"/>
    </source>
</evidence>
<dbReference type="GO" id="GO:0051301">
    <property type="term" value="P:cell division"/>
    <property type="evidence" value="ECO:0007669"/>
    <property type="project" value="UniProtKB-KW"/>
</dbReference>
<dbReference type="Pfam" id="PF02875">
    <property type="entry name" value="Mur_ligase_C"/>
    <property type="match status" value="1"/>
</dbReference>
<dbReference type="InterPro" id="IPR004101">
    <property type="entry name" value="Mur_ligase_C"/>
</dbReference>
<dbReference type="InterPro" id="IPR051046">
    <property type="entry name" value="MurCDEF_CellWall_CoF430Synth"/>
</dbReference>
<dbReference type="InterPro" id="IPR036565">
    <property type="entry name" value="Mur-like_cat_sf"/>
</dbReference>
<dbReference type="GO" id="GO:0047480">
    <property type="term" value="F:UDP-N-acetylmuramoyl-tripeptide-D-alanyl-D-alanine ligase activity"/>
    <property type="evidence" value="ECO:0007669"/>
    <property type="project" value="UniProtKB-UniRule"/>
</dbReference>
<dbReference type="EC" id="6.3.2.10" evidence="10 11"/>
<evidence type="ECO:0000256" key="5">
    <source>
        <dbReference type="ARBA" id="ARBA00022840"/>
    </source>
</evidence>
<feature type="domain" description="Mur ligase central" evidence="14">
    <location>
        <begin position="118"/>
        <end position="306"/>
    </location>
</feature>
<dbReference type="GO" id="GO:0071555">
    <property type="term" value="P:cell wall organization"/>
    <property type="evidence" value="ECO:0007669"/>
    <property type="project" value="UniProtKB-KW"/>
</dbReference>
<dbReference type="PANTHER" id="PTHR43024">
    <property type="entry name" value="UDP-N-ACETYLMURAMOYL-TRIPEPTIDE--D-ALANYL-D-ALANINE LIGASE"/>
    <property type="match status" value="1"/>
</dbReference>
<name>A0A831ZZM2_9BACT</name>